<reference evidence="3 4" key="1">
    <citation type="submission" date="2016-04" db="EMBL/GenBank/DDBJ databases">
        <title>A degradative enzymes factory behind the ericoid mycorrhizal symbiosis.</title>
        <authorList>
            <consortium name="DOE Joint Genome Institute"/>
            <person name="Martino E."/>
            <person name="Morin E."/>
            <person name="Grelet G."/>
            <person name="Kuo A."/>
            <person name="Kohler A."/>
            <person name="Daghino S."/>
            <person name="Barry K."/>
            <person name="Choi C."/>
            <person name="Cichocki N."/>
            <person name="Clum A."/>
            <person name="Copeland A."/>
            <person name="Hainaut M."/>
            <person name="Haridas S."/>
            <person name="Labutti K."/>
            <person name="Lindquist E."/>
            <person name="Lipzen A."/>
            <person name="Khouja H.-R."/>
            <person name="Murat C."/>
            <person name="Ohm R."/>
            <person name="Olson A."/>
            <person name="Spatafora J."/>
            <person name="Veneault-Fourrey C."/>
            <person name="Henrissat B."/>
            <person name="Grigoriev I."/>
            <person name="Martin F."/>
            <person name="Perotto S."/>
        </authorList>
    </citation>
    <scope>NUCLEOTIDE SEQUENCE [LARGE SCALE GENOMIC DNA]</scope>
    <source>
        <strain evidence="3 4">F</strain>
    </source>
</reference>
<dbReference type="InterPro" id="IPR041679">
    <property type="entry name" value="DNA2/NAM7-like_C"/>
</dbReference>
<name>A0A2J6QWP2_HYAVF</name>
<protein>
    <recommendedName>
        <fullName evidence="2">DNA2/NAM7 helicase-like C-terminal domain-containing protein</fullName>
    </recommendedName>
</protein>
<dbReference type="AlphaFoldDB" id="A0A2J6QWP2"/>
<dbReference type="Proteomes" id="UP000235786">
    <property type="component" value="Unassembled WGS sequence"/>
</dbReference>
<dbReference type="EMBL" id="KZ613966">
    <property type="protein sequence ID" value="PMD30675.1"/>
    <property type="molecule type" value="Genomic_DNA"/>
</dbReference>
<accession>A0A2J6QWP2</accession>
<dbReference type="InterPro" id="IPR027417">
    <property type="entry name" value="P-loop_NTPase"/>
</dbReference>
<sequence length="1086" mass="122638">MDHAAMVEKRPRRTGKHSVHSSQLDVRKERVRQLSVQNPDGSIININEPEGKLKFAFTGGTDDPALELSLRDISPSSPPPLENLYPSTMAFIFHAFPSSTLDFVYPDRKVREFRPEERVEVPLENDVLGPTSFTNALYNLCLERFEDNALQLKPSRTSYELARSFSEIAEKQHAQQSEGQKFTVELLETPDFQYGYRYLLACPTGLQAYWRCRLRPNLEQGNVPVELCELLPLQSLEVQELESANPSVSMDWNSSKYFPDNTHPLQTSFAFSSKAQVDSDVKGPLLYEEHAISHLRKRFLHQPWTIEFEILKGGQENSSAPVMVAFLSLPTETTRYVTSDIIPKEGSAVTLKWIPLGFDHFKASPWMGVLLKAEVGFFQRVRLAILVWPCTPLPISTTLLFQTHHPSFDFSMDPNNLGFILNSIDNLLFHYEKLPVHNPAATRILDILMARDNHKKMDEALITVSNRDSMCRVTSRLDKSQQKTMSRLLKERLTIINGPDASGKTMLAAIFGALCIQSGENVCFLARTNTSLKKLFRKVDEISTKLQLPFSTIEQFRLSSNVHPLPTERTILEKMLSNIEWTNKYGFSRPVKADLSKMNLSNQPPTAQFTTYDELDNLSLEYFGATVLICLDAERAHDHSIFAACGHFSATLQKVALIGNSSKIPIDVTSRELNHRRHQLVLTTFWRLICTGIEPARLEMQYRMDSEISAIPARHFYWARSQHKRVVLDGIMARAIPNRNVMKYWVAKYLSKEMKNAQLSVFANVTDGICLQDRKSKARANHHNMVAVLDILQSMINSNLPTENIVVVTFFPEAVVAMQEFLTSQGLSNIRVQHLDSDNRNAEEDLIGIIDFPFTGHVTRDSFEGMPGQGEQLSSLKRAQKLASALCVPRALRVFVANASLVRSTAGYEWQDSPGHNLLKDLVQSHRKDRQVKELTIGERLLEYEEVLRPGDFVCAFDKEKDATDIYKEIAQQQEKAKEKPEHPTGVSEEGQVESGNPKTSARTWADAAAAIGAEVAALEKAVESPRKGENQGTGRGNVERDLESSWRGHFGNAFNSFPRRGMSSQHTTDSDKAARIRTMNWRTGS</sequence>
<gene>
    <name evidence="3" type="ORF">L207DRAFT_592434</name>
</gene>
<dbReference type="STRING" id="1149755.A0A2J6QWP2"/>
<dbReference type="SUPFAM" id="SSF52540">
    <property type="entry name" value="P-loop containing nucleoside triphosphate hydrolases"/>
    <property type="match status" value="1"/>
</dbReference>
<evidence type="ECO:0000313" key="3">
    <source>
        <dbReference type="EMBL" id="PMD30675.1"/>
    </source>
</evidence>
<evidence type="ECO:0000256" key="1">
    <source>
        <dbReference type="SAM" id="MobiDB-lite"/>
    </source>
</evidence>
<feature type="region of interest" description="Disordered" evidence="1">
    <location>
        <begin position="973"/>
        <end position="1003"/>
    </location>
</feature>
<dbReference type="InterPro" id="IPR045055">
    <property type="entry name" value="DNA2/NAM7-like"/>
</dbReference>
<feature type="compositionally biased region" description="Basic and acidic residues" evidence="1">
    <location>
        <begin position="1038"/>
        <end position="1047"/>
    </location>
</feature>
<dbReference type="PANTHER" id="PTHR10887">
    <property type="entry name" value="DNA2/NAM7 HELICASE FAMILY"/>
    <property type="match status" value="1"/>
</dbReference>
<feature type="domain" description="DNA2/NAM7 helicase-like C-terminal" evidence="2">
    <location>
        <begin position="683"/>
        <end position="836"/>
    </location>
</feature>
<feature type="region of interest" description="Disordered" evidence="1">
    <location>
        <begin position="1"/>
        <end position="26"/>
    </location>
</feature>
<feature type="compositionally biased region" description="Basic residues" evidence="1">
    <location>
        <begin position="10"/>
        <end position="19"/>
    </location>
</feature>
<dbReference type="Pfam" id="PF13087">
    <property type="entry name" value="AAA_12"/>
    <property type="match status" value="1"/>
</dbReference>
<keyword evidence="4" id="KW-1185">Reference proteome</keyword>
<feature type="region of interest" description="Disordered" evidence="1">
    <location>
        <begin position="1021"/>
        <end position="1086"/>
    </location>
</feature>
<dbReference type="PANTHER" id="PTHR10887:SF495">
    <property type="entry name" value="HELICASE SENATAXIN ISOFORM X1-RELATED"/>
    <property type="match status" value="1"/>
</dbReference>
<evidence type="ECO:0000259" key="2">
    <source>
        <dbReference type="Pfam" id="PF13087"/>
    </source>
</evidence>
<dbReference type="OrthoDB" id="3561129at2759"/>
<proteinExistence type="predicted"/>
<evidence type="ECO:0000313" key="4">
    <source>
        <dbReference type="Proteomes" id="UP000235786"/>
    </source>
</evidence>
<feature type="compositionally biased region" description="Basic and acidic residues" evidence="1">
    <location>
        <begin position="1021"/>
        <end position="1030"/>
    </location>
</feature>
<dbReference type="Gene3D" id="3.40.50.300">
    <property type="entry name" value="P-loop containing nucleotide triphosphate hydrolases"/>
    <property type="match status" value="2"/>
</dbReference>
<organism evidence="3 4">
    <name type="scientific">Hyaloscypha variabilis (strain UAMH 11265 / GT02V1 / F)</name>
    <name type="common">Meliniomyces variabilis</name>
    <dbReference type="NCBI Taxonomy" id="1149755"/>
    <lineage>
        <taxon>Eukaryota</taxon>
        <taxon>Fungi</taxon>
        <taxon>Dikarya</taxon>
        <taxon>Ascomycota</taxon>
        <taxon>Pezizomycotina</taxon>
        <taxon>Leotiomycetes</taxon>
        <taxon>Helotiales</taxon>
        <taxon>Hyaloscyphaceae</taxon>
        <taxon>Hyaloscypha</taxon>
        <taxon>Hyaloscypha variabilis</taxon>
    </lineage>
</organism>